<feature type="domain" description="PpiC" evidence="3">
    <location>
        <begin position="237"/>
        <end position="340"/>
    </location>
</feature>
<reference evidence="5" key="1">
    <citation type="journal article" date="2019" name="Int. J. Syst. Evol. Microbiol.">
        <title>The Global Catalogue of Microorganisms (GCM) 10K type strain sequencing project: providing services to taxonomists for standard genome sequencing and annotation.</title>
        <authorList>
            <consortium name="The Broad Institute Genomics Platform"/>
            <consortium name="The Broad Institute Genome Sequencing Center for Infectious Disease"/>
            <person name="Wu L."/>
            <person name="Ma J."/>
        </authorList>
    </citation>
    <scope>NUCLEOTIDE SEQUENCE [LARGE SCALE GENOMIC DNA]</scope>
    <source>
        <strain evidence="5">CCUG 60523</strain>
    </source>
</reference>
<keyword evidence="5" id="KW-1185">Reference proteome</keyword>
<dbReference type="PANTHER" id="PTHR47245:SF2">
    <property type="entry name" value="PEPTIDYL-PROLYL CIS-TRANS ISOMERASE HP_0175-RELATED"/>
    <property type="match status" value="1"/>
</dbReference>
<comment type="caution">
    <text evidence="4">The sequence shown here is derived from an EMBL/GenBank/DDBJ whole genome shotgun (WGS) entry which is preliminary data.</text>
</comment>
<dbReference type="InterPro" id="IPR000297">
    <property type="entry name" value="PPIase_PpiC"/>
</dbReference>
<evidence type="ECO:0000259" key="3">
    <source>
        <dbReference type="PROSITE" id="PS50198"/>
    </source>
</evidence>
<dbReference type="PANTHER" id="PTHR47245">
    <property type="entry name" value="PEPTIDYLPROLYL ISOMERASE"/>
    <property type="match status" value="1"/>
</dbReference>
<gene>
    <name evidence="4" type="ORF">ACFOSV_02190</name>
</gene>
<dbReference type="Gene3D" id="3.10.50.40">
    <property type="match status" value="2"/>
</dbReference>
<keyword evidence="1" id="KW-0697">Rotamase</keyword>
<proteinExistence type="predicted"/>
<evidence type="ECO:0000256" key="2">
    <source>
        <dbReference type="SAM" id="SignalP"/>
    </source>
</evidence>
<feature type="signal peptide" evidence="2">
    <location>
        <begin position="1"/>
        <end position="26"/>
    </location>
</feature>
<evidence type="ECO:0000256" key="1">
    <source>
        <dbReference type="PROSITE-ProRule" id="PRU00278"/>
    </source>
</evidence>
<dbReference type="InterPro" id="IPR050245">
    <property type="entry name" value="PrsA_foldase"/>
</dbReference>
<dbReference type="Proteomes" id="UP001595805">
    <property type="component" value="Unassembled WGS sequence"/>
</dbReference>
<feature type="domain" description="PpiC" evidence="3">
    <location>
        <begin position="130"/>
        <end position="232"/>
    </location>
</feature>
<dbReference type="Pfam" id="PF00639">
    <property type="entry name" value="Rotamase"/>
    <property type="match status" value="2"/>
</dbReference>
<keyword evidence="1 4" id="KW-0413">Isomerase</keyword>
<feature type="chain" id="PRO_5045141193" evidence="2">
    <location>
        <begin position="27"/>
        <end position="663"/>
    </location>
</feature>
<protein>
    <submittedName>
        <fullName evidence="4">Peptidylprolyl isomerase</fullName>
    </submittedName>
</protein>
<sequence length="663" mass="75090">MVFSFRLASFIVFTFTLVAIQSNSLAALQSDQLMTIGGEPVDKSELVYLLSKGQSDNPAQGGLSREEFEENLERFINYKLKVKEAEALNLDQTEEFISEFSTFQETLKAPFLIKNSLEEGELRKAYSRLQEVIRASHILFQFPPNASKEDSLIVLRMALKVRDEIASGGNINELAVEYSDDPSAKMNKGDLGYFTSLQMVPPFEDAVYNMQPGEISSPVLTSFGYHIIQLMDRRPNPGQVKVSHLLVRIDPDNPNGEDIAKRKVADVYQEIQKESTFWDEIVKNYSEDLATNQKGGALPWFSVGSMIPEFEMTAFSLTEEGEISPPVKTQYGYHILRLEGKRPLESFDNMEKSLRSKILRASRSSLIESQVMAIQKSRYNFQENDGNVMSLETALKAKTVATYADAMEEAGLTTNELFAIGESRFTGSDFLAFVSQKERIPGVDQNNFDTWYTAFVATSLNKAEDQDLLRNNKEYQMTLNEYRDGILLFSLMNQEVWQKGIMDSLGQRAYYQKNLQDYQWNDRVEAFLIKVLDISQANTAKNFVSGKELNPDLSSAFKNDIESANPLAFQTSYGLMEIKDHPILSQANLSEKYQEIEANGHLHLILLGEVIPAGPKDFSETRGLVIRDYQESLDQALIQRLRSKYSVVIDEEAKEETFIALNQ</sequence>
<name>A0ABV8ANM3_9BACT</name>
<organism evidence="4 5">
    <name type="scientific">Algoriphagus namhaensis</name>
    <dbReference type="NCBI Taxonomy" id="915353"/>
    <lineage>
        <taxon>Bacteria</taxon>
        <taxon>Pseudomonadati</taxon>
        <taxon>Bacteroidota</taxon>
        <taxon>Cytophagia</taxon>
        <taxon>Cytophagales</taxon>
        <taxon>Cyclobacteriaceae</taxon>
        <taxon>Algoriphagus</taxon>
    </lineage>
</organism>
<accession>A0ABV8ANM3</accession>
<dbReference type="InterPro" id="IPR046357">
    <property type="entry name" value="PPIase_dom_sf"/>
</dbReference>
<dbReference type="EMBL" id="JBHRZS010000003">
    <property type="protein sequence ID" value="MFC3878964.1"/>
    <property type="molecule type" value="Genomic_DNA"/>
</dbReference>
<dbReference type="GO" id="GO:0016853">
    <property type="term" value="F:isomerase activity"/>
    <property type="evidence" value="ECO:0007669"/>
    <property type="project" value="UniProtKB-KW"/>
</dbReference>
<dbReference type="PROSITE" id="PS50198">
    <property type="entry name" value="PPIC_PPIASE_2"/>
    <property type="match status" value="2"/>
</dbReference>
<evidence type="ECO:0000313" key="4">
    <source>
        <dbReference type="EMBL" id="MFC3878964.1"/>
    </source>
</evidence>
<keyword evidence="2" id="KW-0732">Signal</keyword>
<dbReference type="RefSeq" id="WP_377902941.1">
    <property type="nucleotide sequence ID" value="NZ_JBHRZS010000003.1"/>
</dbReference>
<evidence type="ECO:0000313" key="5">
    <source>
        <dbReference type="Proteomes" id="UP001595805"/>
    </source>
</evidence>
<dbReference type="SUPFAM" id="SSF54534">
    <property type="entry name" value="FKBP-like"/>
    <property type="match status" value="2"/>
</dbReference>